<dbReference type="Gene3D" id="3.30.420.10">
    <property type="entry name" value="Ribonuclease H-like superfamily/Ribonuclease H"/>
    <property type="match status" value="1"/>
</dbReference>
<feature type="domain" description="RNase H type-1" evidence="1">
    <location>
        <begin position="61"/>
        <end position="229"/>
    </location>
</feature>
<protein>
    <recommendedName>
        <fullName evidence="1">RNase H type-1 domain-containing protein</fullName>
    </recommendedName>
</protein>
<evidence type="ECO:0000313" key="3">
    <source>
        <dbReference type="Proteomes" id="UP000269221"/>
    </source>
</evidence>
<dbReference type="GO" id="GO:0003676">
    <property type="term" value="F:nucleic acid binding"/>
    <property type="evidence" value="ECO:0007669"/>
    <property type="project" value="InterPro"/>
</dbReference>
<dbReference type="AlphaFoldDB" id="A0A3M0LM96"/>
<dbReference type="OrthoDB" id="9216466at2759"/>
<name>A0A3M0LM96_HIRRU</name>
<keyword evidence="3" id="KW-1185">Reference proteome</keyword>
<dbReference type="Proteomes" id="UP000269221">
    <property type="component" value="Unassembled WGS sequence"/>
</dbReference>
<accession>A0A3M0LM96</accession>
<dbReference type="Pfam" id="PF00075">
    <property type="entry name" value="RNase_H"/>
    <property type="match status" value="1"/>
</dbReference>
<dbReference type="GO" id="GO:0004523">
    <property type="term" value="F:RNA-DNA hybrid ribonuclease activity"/>
    <property type="evidence" value="ECO:0007669"/>
    <property type="project" value="InterPro"/>
</dbReference>
<dbReference type="SUPFAM" id="SSF53098">
    <property type="entry name" value="Ribonuclease H-like"/>
    <property type="match status" value="1"/>
</dbReference>
<comment type="caution">
    <text evidence="2">The sequence shown here is derived from an EMBL/GenBank/DDBJ whole genome shotgun (WGS) entry which is preliminary data.</text>
</comment>
<organism evidence="2 3">
    <name type="scientific">Hirundo rustica rustica</name>
    <dbReference type="NCBI Taxonomy" id="333673"/>
    <lineage>
        <taxon>Eukaryota</taxon>
        <taxon>Metazoa</taxon>
        <taxon>Chordata</taxon>
        <taxon>Craniata</taxon>
        <taxon>Vertebrata</taxon>
        <taxon>Euteleostomi</taxon>
        <taxon>Archelosauria</taxon>
        <taxon>Archosauria</taxon>
        <taxon>Dinosauria</taxon>
        <taxon>Saurischia</taxon>
        <taxon>Theropoda</taxon>
        <taxon>Coelurosauria</taxon>
        <taxon>Aves</taxon>
        <taxon>Neognathae</taxon>
        <taxon>Neoaves</taxon>
        <taxon>Telluraves</taxon>
        <taxon>Australaves</taxon>
        <taxon>Passeriformes</taxon>
        <taxon>Sylvioidea</taxon>
        <taxon>Hirundinidae</taxon>
        <taxon>Hirundo</taxon>
    </lineage>
</organism>
<reference evidence="2 3" key="1">
    <citation type="submission" date="2018-07" db="EMBL/GenBank/DDBJ databases">
        <title>A high quality draft genome assembly of the barn swallow (H. rustica rustica).</title>
        <authorList>
            <person name="Formenti G."/>
            <person name="Chiara M."/>
            <person name="Poveda L."/>
            <person name="Francoijs K.-J."/>
            <person name="Bonisoli-Alquati A."/>
            <person name="Canova L."/>
            <person name="Gianfranceschi L."/>
            <person name="Horner D.S."/>
            <person name="Saino N."/>
        </authorList>
    </citation>
    <scope>NUCLEOTIDE SEQUENCE [LARGE SCALE GENOMIC DNA]</scope>
    <source>
        <strain evidence="2">Chelidonia</strain>
        <tissue evidence="2">Blood</tissue>
    </source>
</reference>
<dbReference type="STRING" id="333673.A0A3M0LM96"/>
<dbReference type="PROSITE" id="PS50879">
    <property type="entry name" value="RNASE_H_1"/>
    <property type="match status" value="1"/>
</dbReference>
<gene>
    <name evidence="2" type="ORF">DUI87_01043</name>
</gene>
<dbReference type="InterPro" id="IPR002156">
    <property type="entry name" value="RNaseH_domain"/>
</dbReference>
<dbReference type="EMBL" id="QRBI01000093">
    <property type="protein sequence ID" value="RMC20197.1"/>
    <property type="molecule type" value="Genomic_DNA"/>
</dbReference>
<dbReference type="InterPro" id="IPR012337">
    <property type="entry name" value="RNaseH-like_sf"/>
</dbReference>
<dbReference type="InterPro" id="IPR036397">
    <property type="entry name" value="RNaseH_sf"/>
</dbReference>
<evidence type="ECO:0000313" key="2">
    <source>
        <dbReference type="EMBL" id="RMC20197.1"/>
    </source>
</evidence>
<evidence type="ECO:0000259" key="1">
    <source>
        <dbReference type="PROSITE" id="PS50879"/>
    </source>
</evidence>
<dbReference type="Gene3D" id="1.10.340.70">
    <property type="match status" value="1"/>
</dbReference>
<sequence>MLKYQALLLEQDDVTLKITSVANPAMFLSSTLIDGEPEHNFLQTIEEIYSSRSDLKDVPLENPYWKLFTDGSSFTKNDKRMMGYAVTTQDKVIKAKALPADVSSQKAELIALTRALDLSEGKKVNIWTNFKYVFSIVHIHGAARGIAEKGILAVIPQKEIDLSGFTPKYDQADHKLIKFLEAKITESGWAVTPANQVVVPPLILQELAQREHENTHFGVENLLKHLKRK</sequence>
<proteinExistence type="predicted"/>